<reference evidence="2 3" key="1">
    <citation type="journal article" date="2022" name="Nat. Plants">
        <title>Genomes of leafy and leafless Platanthera orchids illuminate the evolution of mycoheterotrophy.</title>
        <authorList>
            <person name="Li M.H."/>
            <person name="Liu K.W."/>
            <person name="Li Z."/>
            <person name="Lu H.C."/>
            <person name="Ye Q.L."/>
            <person name="Zhang D."/>
            <person name="Wang J.Y."/>
            <person name="Li Y.F."/>
            <person name="Zhong Z.M."/>
            <person name="Liu X."/>
            <person name="Yu X."/>
            <person name="Liu D.K."/>
            <person name="Tu X.D."/>
            <person name="Liu B."/>
            <person name="Hao Y."/>
            <person name="Liao X.Y."/>
            <person name="Jiang Y.T."/>
            <person name="Sun W.H."/>
            <person name="Chen J."/>
            <person name="Chen Y.Q."/>
            <person name="Ai Y."/>
            <person name="Zhai J.W."/>
            <person name="Wu S.S."/>
            <person name="Zhou Z."/>
            <person name="Hsiao Y.Y."/>
            <person name="Wu W.L."/>
            <person name="Chen Y.Y."/>
            <person name="Lin Y.F."/>
            <person name="Hsu J.L."/>
            <person name="Li C.Y."/>
            <person name="Wang Z.W."/>
            <person name="Zhao X."/>
            <person name="Zhong W.Y."/>
            <person name="Ma X.K."/>
            <person name="Ma L."/>
            <person name="Huang J."/>
            <person name="Chen G.Z."/>
            <person name="Huang M.Z."/>
            <person name="Huang L."/>
            <person name="Peng D.H."/>
            <person name="Luo Y.B."/>
            <person name="Zou S.Q."/>
            <person name="Chen S.P."/>
            <person name="Lan S."/>
            <person name="Tsai W.C."/>
            <person name="Van de Peer Y."/>
            <person name="Liu Z.J."/>
        </authorList>
    </citation>
    <scope>NUCLEOTIDE SEQUENCE [LARGE SCALE GENOMIC DNA]</scope>
    <source>
        <strain evidence="2">Lor288</strain>
    </source>
</reference>
<gene>
    <name evidence="2" type="ORF">KSP40_PGU007069</name>
</gene>
<proteinExistence type="predicted"/>
<organism evidence="2 3">
    <name type="scientific">Platanthera guangdongensis</name>
    <dbReference type="NCBI Taxonomy" id="2320717"/>
    <lineage>
        <taxon>Eukaryota</taxon>
        <taxon>Viridiplantae</taxon>
        <taxon>Streptophyta</taxon>
        <taxon>Embryophyta</taxon>
        <taxon>Tracheophyta</taxon>
        <taxon>Spermatophyta</taxon>
        <taxon>Magnoliopsida</taxon>
        <taxon>Liliopsida</taxon>
        <taxon>Asparagales</taxon>
        <taxon>Orchidaceae</taxon>
        <taxon>Orchidoideae</taxon>
        <taxon>Orchideae</taxon>
        <taxon>Orchidinae</taxon>
        <taxon>Platanthera</taxon>
    </lineage>
</organism>
<dbReference type="Proteomes" id="UP001412067">
    <property type="component" value="Unassembled WGS sequence"/>
</dbReference>
<evidence type="ECO:0000313" key="2">
    <source>
        <dbReference type="EMBL" id="KAK8961533.1"/>
    </source>
</evidence>
<feature type="region of interest" description="Disordered" evidence="1">
    <location>
        <begin position="33"/>
        <end position="60"/>
    </location>
</feature>
<evidence type="ECO:0000256" key="1">
    <source>
        <dbReference type="SAM" id="MobiDB-lite"/>
    </source>
</evidence>
<sequence length="162" mass="18568">MPLFLLIGIVHMQRLQDLCMWRQIEVEEKPNDFRRRRDSIPGAENRCLSRSTRPRSPRPRAQNDYFSVRYLLLLPAFLVFIQSSSSGLQFPSNLKLSGALISTRLEANVNIPTLRKSRVVNTIIHQKFLNKFTGSSSSSRSLSRKSIKQPLFPCFSPSGMED</sequence>
<comment type="caution">
    <text evidence="2">The sequence shown here is derived from an EMBL/GenBank/DDBJ whole genome shotgun (WGS) entry which is preliminary data.</text>
</comment>
<name>A0ABR2MBY4_9ASPA</name>
<protein>
    <submittedName>
        <fullName evidence="2">Uncharacterized protein</fullName>
    </submittedName>
</protein>
<accession>A0ABR2MBY4</accession>
<evidence type="ECO:0000313" key="3">
    <source>
        <dbReference type="Proteomes" id="UP001412067"/>
    </source>
</evidence>
<dbReference type="EMBL" id="JBBWWR010000009">
    <property type="protein sequence ID" value="KAK8961533.1"/>
    <property type="molecule type" value="Genomic_DNA"/>
</dbReference>
<keyword evidence="3" id="KW-1185">Reference proteome</keyword>